<evidence type="ECO:0000313" key="2">
    <source>
        <dbReference type="Proteomes" id="UP001163603"/>
    </source>
</evidence>
<reference evidence="2" key="1">
    <citation type="journal article" date="2023" name="G3 (Bethesda)">
        <title>Genome assembly and association tests identify interacting loci associated with vigor, precocity, and sex in interspecific pistachio rootstocks.</title>
        <authorList>
            <person name="Palmer W."/>
            <person name="Jacygrad E."/>
            <person name="Sagayaradj S."/>
            <person name="Cavanaugh K."/>
            <person name="Han R."/>
            <person name="Bertier L."/>
            <person name="Beede B."/>
            <person name="Kafkas S."/>
            <person name="Golino D."/>
            <person name="Preece J."/>
            <person name="Michelmore R."/>
        </authorList>
    </citation>
    <scope>NUCLEOTIDE SEQUENCE [LARGE SCALE GENOMIC DNA]</scope>
</reference>
<protein>
    <submittedName>
        <fullName evidence="1">Uncharacterized protein</fullName>
    </submittedName>
</protein>
<gene>
    <name evidence="1" type="ORF">Pint_33598</name>
</gene>
<organism evidence="1 2">
    <name type="scientific">Pistacia integerrima</name>
    <dbReference type="NCBI Taxonomy" id="434235"/>
    <lineage>
        <taxon>Eukaryota</taxon>
        <taxon>Viridiplantae</taxon>
        <taxon>Streptophyta</taxon>
        <taxon>Embryophyta</taxon>
        <taxon>Tracheophyta</taxon>
        <taxon>Spermatophyta</taxon>
        <taxon>Magnoliopsida</taxon>
        <taxon>eudicotyledons</taxon>
        <taxon>Gunneridae</taxon>
        <taxon>Pentapetalae</taxon>
        <taxon>rosids</taxon>
        <taxon>malvids</taxon>
        <taxon>Sapindales</taxon>
        <taxon>Anacardiaceae</taxon>
        <taxon>Pistacia</taxon>
    </lineage>
</organism>
<dbReference type="EMBL" id="CM047749">
    <property type="protein sequence ID" value="KAJ0010410.1"/>
    <property type="molecule type" value="Genomic_DNA"/>
</dbReference>
<keyword evidence="2" id="KW-1185">Reference proteome</keyword>
<dbReference type="Proteomes" id="UP001163603">
    <property type="component" value="Chromosome 14"/>
</dbReference>
<name>A0ACC0X4J0_9ROSI</name>
<sequence length="115" mass="13567">MPTALHEIPPDVTLKLSREETEPFLSYFHFQYDHKQVWTPKQHIELQPKWDRGCTKPMLIANTIFRMEGAAILLSNRHKDKHIAKYKLQHLIRTHMGSQDQLYLLSSNNKMKTGK</sequence>
<evidence type="ECO:0000313" key="1">
    <source>
        <dbReference type="EMBL" id="KAJ0010410.1"/>
    </source>
</evidence>
<comment type="caution">
    <text evidence="1">The sequence shown here is derived from an EMBL/GenBank/DDBJ whole genome shotgun (WGS) entry which is preliminary data.</text>
</comment>
<accession>A0ACC0X4J0</accession>
<proteinExistence type="predicted"/>